<feature type="non-terminal residue" evidence="4">
    <location>
        <position position="275"/>
    </location>
</feature>
<dbReference type="EC" id="2.5.1.54" evidence="2"/>
<evidence type="ECO:0000256" key="1">
    <source>
        <dbReference type="ARBA" id="ARBA00008911"/>
    </source>
</evidence>
<organism evidence="4">
    <name type="scientific">mine drainage metagenome</name>
    <dbReference type="NCBI Taxonomy" id="410659"/>
    <lineage>
        <taxon>unclassified sequences</taxon>
        <taxon>metagenomes</taxon>
        <taxon>ecological metagenomes</taxon>
    </lineage>
</organism>
<evidence type="ECO:0000256" key="3">
    <source>
        <dbReference type="ARBA" id="ARBA00022679"/>
    </source>
</evidence>
<proteinExistence type="inferred from homology"/>
<evidence type="ECO:0000313" key="4">
    <source>
        <dbReference type="EMBL" id="EQD45552.1"/>
    </source>
</evidence>
<dbReference type="InterPro" id="IPR002480">
    <property type="entry name" value="DAHP_synth_2"/>
</dbReference>
<reference evidence="4" key="2">
    <citation type="journal article" date="2014" name="ISME J.">
        <title>Microbial stratification in low pH oxic and suboxic macroscopic growths along an acid mine drainage.</title>
        <authorList>
            <person name="Mendez-Garcia C."/>
            <person name="Mesa V."/>
            <person name="Sprenger R.R."/>
            <person name="Richter M."/>
            <person name="Diez M.S."/>
            <person name="Solano J."/>
            <person name="Bargiela R."/>
            <person name="Golyshina O.V."/>
            <person name="Manteca A."/>
            <person name="Ramos J.L."/>
            <person name="Gallego J.R."/>
            <person name="Llorente I."/>
            <person name="Martins Dos Santos V.A."/>
            <person name="Jensen O.N."/>
            <person name="Pelaez A.I."/>
            <person name="Sanchez J."/>
            <person name="Ferrer M."/>
        </authorList>
    </citation>
    <scope>NUCLEOTIDE SEQUENCE</scope>
</reference>
<dbReference type="GO" id="GO:0009073">
    <property type="term" value="P:aromatic amino acid family biosynthetic process"/>
    <property type="evidence" value="ECO:0007669"/>
    <property type="project" value="InterPro"/>
</dbReference>
<dbReference type="EMBL" id="AUZX01010858">
    <property type="protein sequence ID" value="EQD45552.1"/>
    <property type="molecule type" value="Genomic_DNA"/>
</dbReference>
<dbReference type="Pfam" id="PF01474">
    <property type="entry name" value="DAHP_synth_2"/>
    <property type="match status" value="1"/>
</dbReference>
<gene>
    <name evidence="4" type="ORF">B1A_14785</name>
</gene>
<protein>
    <recommendedName>
        <fullName evidence="2">3-deoxy-7-phosphoheptulonate synthase</fullName>
        <ecNumber evidence="2">2.5.1.54</ecNumber>
    </recommendedName>
</protein>
<dbReference type="AlphaFoldDB" id="T0ZM72"/>
<dbReference type="GO" id="GO:0003849">
    <property type="term" value="F:3-deoxy-7-phosphoheptulonate synthase activity"/>
    <property type="evidence" value="ECO:0007669"/>
    <property type="project" value="UniProtKB-EC"/>
</dbReference>
<dbReference type="InterPro" id="IPR013785">
    <property type="entry name" value="Aldolase_TIM"/>
</dbReference>
<accession>T0ZM72</accession>
<dbReference type="PANTHER" id="PTHR21337">
    <property type="entry name" value="PHOSPHO-2-DEHYDRO-3-DEOXYHEPTONATE ALDOLASE 1, 2"/>
    <property type="match status" value="1"/>
</dbReference>
<dbReference type="SUPFAM" id="SSF51569">
    <property type="entry name" value="Aldolase"/>
    <property type="match status" value="1"/>
</dbReference>
<dbReference type="PANTHER" id="PTHR21337:SF0">
    <property type="entry name" value="PHOSPHO-2-DEHYDRO-3-DEOXYHEPTONATE ALDOLASE"/>
    <property type="match status" value="1"/>
</dbReference>
<evidence type="ECO:0000256" key="2">
    <source>
        <dbReference type="ARBA" id="ARBA00012694"/>
    </source>
</evidence>
<dbReference type="Gene3D" id="3.20.20.70">
    <property type="entry name" value="Aldolase class I"/>
    <property type="match status" value="1"/>
</dbReference>
<keyword evidence="3" id="KW-0808">Transferase</keyword>
<comment type="caution">
    <text evidence="4">The sequence shown here is derived from an EMBL/GenBank/DDBJ whole genome shotgun (WGS) entry which is preliminary data.</text>
</comment>
<sequence length="275" mass="30821">MRATETTAWHPASWHTKAALQQPTYDDPAALEQVVAELSRLPPIVVSWEVEALRERLAAAQRGQAFLLQGGDCAETFAECESDRIAKKLKILLQMSLVLLHGLKKPIIRVGRMAGQYAKPRSADTETRDGVTLPSFRGDLVNRPEFTPEARRADPQLLLRGYERAALTLNFVRALVDGGFADLHHPEYWDLGFVKHAPLKDAYQGIVHSIEDALDFFEGISGRGVHEATHVDFYACHEGLHLLYEQAQTRFIPRQNRWYNLSTHMPGSGCAPRSS</sequence>
<comment type="similarity">
    <text evidence="1">Belongs to the class-II DAHP synthase family.</text>
</comment>
<reference evidence="4" key="1">
    <citation type="submission" date="2013-08" db="EMBL/GenBank/DDBJ databases">
        <authorList>
            <person name="Mendez C."/>
            <person name="Richter M."/>
            <person name="Ferrer M."/>
            <person name="Sanchez J."/>
        </authorList>
    </citation>
    <scope>NUCLEOTIDE SEQUENCE</scope>
</reference>
<name>T0ZM72_9ZZZZ</name>